<proteinExistence type="predicted"/>
<evidence type="ECO:0000259" key="8">
    <source>
        <dbReference type="Pfam" id="PF06271"/>
    </source>
</evidence>
<keyword evidence="10" id="KW-1185">Reference proteome</keyword>
<dbReference type="PANTHER" id="PTHR36115">
    <property type="entry name" value="PROLINE-RICH ANTIGEN HOMOLOG-RELATED"/>
    <property type="match status" value="1"/>
</dbReference>
<dbReference type="InterPro" id="IPR051791">
    <property type="entry name" value="Pra-immunoreactive"/>
</dbReference>
<evidence type="ECO:0000256" key="6">
    <source>
        <dbReference type="SAM" id="MobiDB-lite"/>
    </source>
</evidence>
<feature type="compositionally biased region" description="Basic and acidic residues" evidence="6">
    <location>
        <begin position="1"/>
        <end position="16"/>
    </location>
</feature>
<gene>
    <name evidence="9" type="ORF">OHB29_18805</name>
</gene>
<dbReference type="EMBL" id="CP107906">
    <property type="protein sequence ID" value="WUG94932.1"/>
    <property type="molecule type" value="Genomic_DNA"/>
</dbReference>
<feature type="transmembrane region" description="Helical" evidence="7">
    <location>
        <begin position="68"/>
        <end position="89"/>
    </location>
</feature>
<feature type="region of interest" description="Disordered" evidence="6">
    <location>
        <begin position="1"/>
        <end position="30"/>
    </location>
</feature>
<evidence type="ECO:0000313" key="10">
    <source>
        <dbReference type="Proteomes" id="UP001341259"/>
    </source>
</evidence>
<keyword evidence="4 7" id="KW-1133">Transmembrane helix</keyword>
<evidence type="ECO:0000313" key="9">
    <source>
        <dbReference type="EMBL" id="WUG94932.1"/>
    </source>
</evidence>
<feature type="transmembrane region" description="Helical" evidence="7">
    <location>
        <begin position="45"/>
        <end position="62"/>
    </location>
</feature>
<protein>
    <submittedName>
        <fullName evidence="9">RDD family protein</fullName>
    </submittedName>
</protein>
<evidence type="ECO:0000256" key="4">
    <source>
        <dbReference type="ARBA" id="ARBA00022989"/>
    </source>
</evidence>
<dbReference type="Proteomes" id="UP001341259">
    <property type="component" value="Chromosome"/>
</dbReference>
<feature type="domain" description="RDD" evidence="8">
    <location>
        <begin position="35"/>
        <end position="153"/>
    </location>
</feature>
<keyword evidence="2" id="KW-1003">Cell membrane</keyword>
<dbReference type="Pfam" id="PF06271">
    <property type="entry name" value="RDD"/>
    <property type="match status" value="1"/>
</dbReference>
<dbReference type="RefSeq" id="WP_328339889.1">
    <property type="nucleotide sequence ID" value="NZ_CP107906.1"/>
</dbReference>
<sequence length="160" mass="17556">MDHTRASRAQSRDRHLGLSSPPTGSDDAGRPGELAVWGPRVCAKLIDTLVVAVPSFLFYFLGELFLDAGAWISTVVSMIGWLWVIYEMGTTGQSVGKRRMDIRLVGERTGQPVGFGKAIVYEVAQILDALPLGVGYLWPLVDKKQQTFSDKLLHTLAVRA</sequence>
<comment type="subcellular location">
    <subcellularLocation>
        <location evidence="1">Cell membrane</location>
        <topology evidence="1">Multi-pass membrane protein</topology>
    </subcellularLocation>
</comment>
<keyword evidence="5 7" id="KW-0472">Membrane</keyword>
<dbReference type="InterPro" id="IPR010432">
    <property type="entry name" value="RDD"/>
</dbReference>
<name>A0ABZ1NUM5_STRVL</name>
<keyword evidence="3 7" id="KW-0812">Transmembrane</keyword>
<accession>A0ABZ1NUM5</accession>
<evidence type="ECO:0000256" key="7">
    <source>
        <dbReference type="SAM" id="Phobius"/>
    </source>
</evidence>
<evidence type="ECO:0000256" key="3">
    <source>
        <dbReference type="ARBA" id="ARBA00022692"/>
    </source>
</evidence>
<evidence type="ECO:0000256" key="2">
    <source>
        <dbReference type="ARBA" id="ARBA00022475"/>
    </source>
</evidence>
<evidence type="ECO:0000256" key="5">
    <source>
        <dbReference type="ARBA" id="ARBA00023136"/>
    </source>
</evidence>
<evidence type="ECO:0000256" key="1">
    <source>
        <dbReference type="ARBA" id="ARBA00004651"/>
    </source>
</evidence>
<reference evidence="9 10" key="1">
    <citation type="submission" date="2022-10" db="EMBL/GenBank/DDBJ databases">
        <title>The complete genomes of actinobacterial strains from the NBC collection.</title>
        <authorList>
            <person name="Joergensen T.S."/>
            <person name="Alvarez Arevalo M."/>
            <person name="Sterndorff E.B."/>
            <person name="Faurdal D."/>
            <person name="Vuksanovic O."/>
            <person name="Mourched A.-S."/>
            <person name="Charusanti P."/>
            <person name="Shaw S."/>
            <person name="Blin K."/>
            <person name="Weber T."/>
        </authorList>
    </citation>
    <scope>NUCLEOTIDE SEQUENCE [LARGE SCALE GENOMIC DNA]</scope>
    <source>
        <strain evidence="9 10">NBC_00456</strain>
    </source>
</reference>
<dbReference type="PANTHER" id="PTHR36115:SF6">
    <property type="entry name" value="PROLINE-RICH ANTIGEN HOMOLOG"/>
    <property type="match status" value="1"/>
</dbReference>
<organism evidence="9 10">
    <name type="scientific">Streptomyces violaceus</name>
    <name type="common">Streptomyces venezuelae</name>
    <dbReference type="NCBI Taxonomy" id="1936"/>
    <lineage>
        <taxon>Bacteria</taxon>
        <taxon>Bacillati</taxon>
        <taxon>Actinomycetota</taxon>
        <taxon>Actinomycetes</taxon>
        <taxon>Kitasatosporales</taxon>
        <taxon>Streptomycetaceae</taxon>
        <taxon>Streptomyces</taxon>
    </lineage>
</organism>